<keyword evidence="4" id="KW-1185">Reference proteome</keyword>
<name>A0A7T8JZ01_CALRO</name>
<evidence type="ECO:0000313" key="3">
    <source>
        <dbReference type="EMBL" id="QQP39386.1"/>
    </source>
</evidence>
<dbReference type="Proteomes" id="UP000595437">
    <property type="component" value="Chromosome 14"/>
</dbReference>
<reference evidence="4" key="1">
    <citation type="submission" date="2021-01" db="EMBL/GenBank/DDBJ databases">
        <title>Caligus Genome Assembly.</title>
        <authorList>
            <person name="Gallardo-Escarate C."/>
        </authorList>
    </citation>
    <scope>NUCLEOTIDE SEQUENCE [LARGE SCALE GENOMIC DNA]</scope>
</reference>
<gene>
    <name evidence="3" type="ORF">FKW44_020257</name>
</gene>
<protein>
    <submittedName>
        <fullName evidence="3">Uncharacterized protein</fullName>
    </submittedName>
</protein>
<evidence type="ECO:0000256" key="1">
    <source>
        <dbReference type="SAM" id="MobiDB-lite"/>
    </source>
</evidence>
<proteinExistence type="predicted"/>
<keyword evidence="2" id="KW-1133">Transmembrane helix</keyword>
<feature type="non-terminal residue" evidence="3">
    <location>
        <position position="1"/>
    </location>
</feature>
<evidence type="ECO:0000313" key="4">
    <source>
        <dbReference type="Proteomes" id="UP000595437"/>
    </source>
</evidence>
<keyword evidence="2" id="KW-0472">Membrane</keyword>
<feature type="compositionally biased region" description="Basic and acidic residues" evidence="1">
    <location>
        <begin position="1"/>
        <end position="14"/>
    </location>
</feature>
<keyword evidence="2" id="KW-0812">Transmembrane</keyword>
<accession>A0A7T8JZ01</accession>
<evidence type="ECO:0000256" key="2">
    <source>
        <dbReference type="SAM" id="Phobius"/>
    </source>
</evidence>
<dbReference type="Gene3D" id="1.20.1070.10">
    <property type="entry name" value="Rhodopsin 7-helix transmembrane proteins"/>
    <property type="match status" value="1"/>
</dbReference>
<dbReference type="AlphaFoldDB" id="A0A7T8JZ01"/>
<feature type="transmembrane region" description="Helical" evidence="2">
    <location>
        <begin position="46"/>
        <end position="67"/>
    </location>
</feature>
<dbReference type="OrthoDB" id="6117944at2759"/>
<organism evidence="3 4">
    <name type="scientific">Caligus rogercresseyi</name>
    <name type="common">Sea louse</name>
    <dbReference type="NCBI Taxonomy" id="217165"/>
    <lineage>
        <taxon>Eukaryota</taxon>
        <taxon>Metazoa</taxon>
        <taxon>Ecdysozoa</taxon>
        <taxon>Arthropoda</taxon>
        <taxon>Crustacea</taxon>
        <taxon>Multicrustacea</taxon>
        <taxon>Hexanauplia</taxon>
        <taxon>Copepoda</taxon>
        <taxon>Siphonostomatoida</taxon>
        <taxon>Caligidae</taxon>
        <taxon>Caligus</taxon>
    </lineage>
</organism>
<dbReference type="EMBL" id="CP045903">
    <property type="protein sequence ID" value="QQP39386.1"/>
    <property type="molecule type" value="Genomic_DNA"/>
</dbReference>
<feature type="region of interest" description="Disordered" evidence="1">
    <location>
        <begin position="1"/>
        <end position="26"/>
    </location>
</feature>
<dbReference type="SUPFAM" id="SSF81321">
    <property type="entry name" value="Family A G protein-coupled receptor-like"/>
    <property type="match status" value="1"/>
</dbReference>
<feature type="non-terminal residue" evidence="3">
    <location>
        <position position="78"/>
    </location>
</feature>
<sequence length="78" mass="8947">NEEEEHIPSQHEPHNGSATRRYPTDENDVDDFPLLHGFLSPPFPDLHILASILAWGSAVINPFIYAFKNRQYQQAFAK</sequence>